<keyword evidence="2" id="KW-1185">Reference proteome</keyword>
<dbReference type="Proteomes" id="UP001396334">
    <property type="component" value="Unassembled WGS sequence"/>
</dbReference>
<protein>
    <submittedName>
        <fullName evidence="1">Uncharacterized protein</fullName>
    </submittedName>
</protein>
<gene>
    <name evidence="1" type="ORF">V6N11_048889</name>
</gene>
<evidence type="ECO:0000313" key="1">
    <source>
        <dbReference type="EMBL" id="KAK8992820.1"/>
    </source>
</evidence>
<dbReference type="EMBL" id="JBBPBN010000050">
    <property type="protein sequence ID" value="KAK8992820.1"/>
    <property type="molecule type" value="Genomic_DNA"/>
</dbReference>
<proteinExistence type="predicted"/>
<evidence type="ECO:0000313" key="2">
    <source>
        <dbReference type="Proteomes" id="UP001396334"/>
    </source>
</evidence>
<name>A0ABR2PX97_9ROSI</name>
<comment type="caution">
    <text evidence="1">The sequence shown here is derived from an EMBL/GenBank/DDBJ whole genome shotgun (WGS) entry which is preliminary data.</text>
</comment>
<reference evidence="1 2" key="1">
    <citation type="journal article" date="2024" name="G3 (Bethesda)">
        <title>Genome assembly of Hibiscus sabdariffa L. provides insights into metabolisms of medicinal natural products.</title>
        <authorList>
            <person name="Kim T."/>
        </authorList>
    </citation>
    <scope>NUCLEOTIDE SEQUENCE [LARGE SCALE GENOMIC DNA]</scope>
    <source>
        <strain evidence="1">TK-2024</strain>
        <tissue evidence="1">Old leaves</tissue>
    </source>
</reference>
<accession>A0ABR2PX97</accession>
<organism evidence="1 2">
    <name type="scientific">Hibiscus sabdariffa</name>
    <name type="common">roselle</name>
    <dbReference type="NCBI Taxonomy" id="183260"/>
    <lineage>
        <taxon>Eukaryota</taxon>
        <taxon>Viridiplantae</taxon>
        <taxon>Streptophyta</taxon>
        <taxon>Embryophyta</taxon>
        <taxon>Tracheophyta</taxon>
        <taxon>Spermatophyta</taxon>
        <taxon>Magnoliopsida</taxon>
        <taxon>eudicotyledons</taxon>
        <taxon>Gunneridae</taxon>
        <taxon>Pentapetalae</taxon>
        <taxon>rosids</taxon>
        <taxon>malvids</taxon>
        <taxon>Malvales</taxon>
        <taxon>Malvaceae</taxon>
        <taxon>Malvoideae</taxon>
        <taxon>Hibiscus</taxon>
    </lineage>
</organism>
<sequence>MKFESENPNSNKSAFAINRDRKDNCWIAAEDFICDFTGEETIRKKKNWEARREIIVEAREKLSDPHFMLKKLSNCSIDPENNTKFKAFLKDIEELISKQDKELHQDDQLALVKDQDDQLALVKHHLLNDDALPDIEIPANLEWSALFEANEPAVANQPTTVKLTSPYGTYEVDHCNSQVLTQIFADNPNVDQNFKFKFAELQSAIWNTIGKWYNALELNPCKFQAGEMDKMTTLMEDISLVGIDSMFLRRKIVYSYHVLKAQIQANHEAVMTDLDKSVAAALFE</sequence>